<dbReference type="STRING" id="39495.SAMN02745111_00936"/>
<organism evidence="1 2">
    <name type="scientific">Eubacterium uniforme</name>
    <dbReference type="NCBI Taxonomy" id="39495"/>
    <lineage>
        <taxon>Bacteria</taxon>
        <taxon>Bacillati</taxon>
        <taxon>Bacillota</taxon>
        <taxon>Clostridia</taxon>
        <taxon>Eubacteriales</taxon>
        <taxon>Eubacteriaceae</taxon>
        <taxon>Eubacterium</taxon>
    </lineage>
</organism>
<evidence type="ECO:0000313" key="1">
    <source>
        <dbReference type="EMBL" id="SKA64255.1"/>
    </source>
</evidence>
<dbReference type="RefSeq" id="WP_078765813.1">
    <property type="nucleotide sequence ID" value="NZ_FUXZ01000005.1"/>
</dbReference>
<accession>A0A1T4VH29</accession>
<dbReference type="Proteomes" id="UP000190814">
    <property type="component" value="Unassembled WGS sequence"/>
</dbReference>
<keyword evidence="2" id="KW-1185">Reference proteome</keyword>
<protein>
    <submittedName>
        <fullName evidence="1">Uncharacterized protein</fullName>
    </submittedName>
</protein>
<gene>
    <name evidence="1" type="ORF">SAMN02745111_00936</name>
</gene>
<evidence type="ECO:0000313" key="2">
    <source>
        <dbReference type="Proteomes" id="UP000190814"/>
    </source>
</evidence>
<name>A0A1T4VH29_9FIRM</name>
<proteinExistence type="predicted"/>
<dbReference type="EMBL" id="FUXZ01000005">
    <property type="protein sequence ID" value="SKA64255.1"/>
    <property type="molecule type" value="Genomic_DNA"/>
</dbReference>
<reference evidence="1 2" key="1">
    <citation type="submission" date="2017-02" db="EMBL/GenBank/DDBJ databases">
        <authorList>
            <person name="Peterson S.W."/>
        </authorList>
    </citation>
    <scope>NUCLEOTIDE SEQUENCE [LARGE SCALE GENOMIC DNA]</scope>
    <source>
        <strain evidence="1 2">ATCC 35992</strain>
    </source>
</reference>
<sequence>MLIELDKIDKIVIDDNNLCIIMVIIDTIEPWVVDAPKGLFDFKQKKIVEDKKLEHLVYLNKKVGNYINCIGANAVSNFFPDREDLAKYNYIIEVITNFDPDKEYLEAINKMNQFYSKQTDRIKIVQETRKINS</sequence>
<dbReference type="AlphaFoldDB" id="A0A1T4VH29"/>